<evidence type="ECO:0000256" key="2">
    <source>
        <dbReference type="ARBA" id="ARBA00008816"/>
    </source>
</evidence>
<organism evidence="8 9">
    <name type="scientific">Popillia japonica</name>
    <name type="common">Japanese beetle</name>
    <dbReference type="NCBI Taxonomy" id="7064"/>
    <lineage>
        <taxon>Eukaryota</taxon>
        <taxon>Metazoa</taxon>
        <taxon>Ecdysozoa</taxon>
        <taxon>Arthropoda</taxon>
        <taxon>Hexapoda</taxon>
        <taxon>Insecta</taxon>
        <taxon>Pterygota</taxon>
        <taxon>Neoptera</taxon>
        <taxon>Endopterygota</taxon>
        <taxon>Coleoptera</taxon>
        <taxon>Polyphaga</taxon>
        <taxon>Scarabaeiformia</taxon>
        <taxon>Scarabaeidae</taxon>
        <taxon>Rutelinae</taxon>
        <taxon>Popillia</taxon>
    </lineage>
</organism>
<feature type="transmembrane region" description="Helical" evidence="6">
    <location>
        <begin position="173"/>
        <end position="191"/>
    </location>
</feature>
<keyword evidence="9" id="KW-1185">Reference proteome</keyword>
<comment type="caution">
    <text evidence="8">The sequence shown here is derived from an EMBL/GenBank/DDBJ whole genome shotgun (WGS) entry which is preliminary data.</text>
</comment>
<proteinExistence type="inferred from homology"/>
<dbReference type="PANTHER" id="PTHR10165">
    <property type="entry name" value="LIPID PHOSPHATE PHOSPHATASE"/>
    <property type="match status" value="1"/>
</dbReference>
<keyword evidence="5 6" id="KW-0472">Membrane</keyword>
<accession>A0AAW1L462</accession>
<feature type="transmembrane region" description="Helical" evidence="6">
    <location>
        <begin position="64"/>
        <end position="83"/>
    </location>
</feature>
<dbReference type="AlphaFoldDB" id="A0AAW1L462"/>
<sequence length="350" mass="39326">MYNNHQGGIFTIRGDMCYENKVMSNSALSVAGTPETVRLSVPEQTTTDCSQKAVQKPRLYKIRAAYIINVFIILIVGITLAFIEFDVIPSPKVGYLCRDPLAFIEFDVIPSPKVGYLCRDPSLSHPFNGDTISAVSLTVGSFLAPLVLLTLLEFKRNDQKNSLLLIWRWYKEMLVGIIATLMITEVMKVIIGEHRPHFISTCVPDAEATCTEGEFVKQYRCTNTYYSFYTVGDSSRSFPSGHTSLSVFASLFCASLLHYRYRTRTLGEFAKPFFMLIALTWGPLCGLTRITDRRHHWWDVLAGATVGVAGAIYTIVALVRRFRVPENDHKSHSTTTLIEKKNRDSGSVII</sequence>
<dbReference type="SMART" id="SM00014">
    <property type="entry name" value="acidPPc"/>
    <property type="match status" value="1"/>
</dbReference>
<feature type="domain" description="Phosphatidic acid phosphatase type 2/haloperoxidase" evidence="7">
    <location>
        <begin position="170"/>
        <end position="315"/>
    </location>
</feature>
<keyword evidence="4 6" id="KW-1133">Transmembrane helix</keyword>
<feature type="transmembrane region" description="Helical" evidence="6">
    <location>
        <begin position="243"/>
        <end position="261"/>
    </location>
</feature>
<dbReference type="PANTHER" id="PTHR10165:SF103">
    <property type="entry name" value="PHOSPHOLIPID PHOSPHATASE HOMOLOG 1.2 HOMOLOG"/>
    <property type="match status" value="1"/>
</dbReference>
<dbReference type="SUPFAM" id="SSF48317">
    <property type="entry name" value="Acid phosphatase/Vanadium-dependent haloperoxidase"/>
    <property type="match status" value="1"/>
</dbReference>
<dbReference type="GO" id="GO:0005886">
    <property type="term" value="C:plasma membrane"/>
    <property type="evidence" value="ECO:0007669"/>
    <property type="project" value="TreeGrafter"/>
</dbReference>
<dbReference type="Pfam" id="PF01569">
    <property type="entry name" value="PAP2"/>
    <property type="match status" value="1"/>
</dbReference>
<feature type="transmembrane region" description="Helical" evidence="6">
    <location>
        <begin position="297"/>
        <end position="319"/>
    </location>
</feature>
<feature type="transmembrane region" description="Helical" evidence="6">
    <location>
        <begin position="132"/>
        <end position="152"/>
    </location>
</feature>
<dbReference type="GO" id="GO:0006644">
    <property type="term" value="P:phospholipid metabolic process"/>
    <property type="evidence" value="ECO:0007669"/>
    <property type="project" value="InterPro"/>
</dbReference>
<dbReference type="Proteomes" id="UP001458880">
    <property type="component" value="Unassembled WGS sequence"/>
</dbReference>
<dbReference type="EMBL" id="JASPKY010000179">
    <property type="protein sequence ID" value="KAK9727381.1"/>
    <property type="molecule type" value="Genomic_DNA"/>
</dbReference>
<dbReference type="InterPro" id="IPR036938">
    <property type="entry name" value="PAP2/HPO_sf"/>
</dbReference>
<feature type="transmembrane region" description="Helical" evidence="6">
    <location>
        <begin position="273"/>
        <end position="291"/>
    </location>
</feature>
<dbReference type="GO" id="GO:0008195">
    <property type="term" value="F:phosphatidate phosphatase activity"/>
    <property type="evidence" value="ECO:0007669"/>
    <property type="project" value="TreeGrafter"/>
</dbReference>
<evidence type="ECO:0000259" key="7">
    <source>
        <dbReference type="SMART" id="SM00014"/>
    </source>
</evidence>
<dbReference type="Gene3D" id="1.20.144.10">
    <property type="entry name" value="Phosphatidic acid phosphatase type 2/haloperoxidase"/>
    <property type="match status" value="1"/>
</dbReference>
<dbReference type="InterPro" id="IPR043216">
    <property type="entry name" value="PAP-like"/>
</dbReference>
<reference evidence="8 9" key="1">
    <citation type="journal article" date="2024" name="BMC Genomics">
        <title>De novo assembly and annotation of Popillia japonica's genome with initial clues to its potential as an invasive pest.</title>
        <authorList>
            <person name="Cucini C."/>
            <person name="Boschi S."/>
            <person name="Funari R."/>
            <person name="Cardaioli E."/>
            <person name="Iannotti N."/>
            <person name="Marturano G."/>
            <person name="Paoli F."/>
            <person name="Bruttini M."/>
            <person name="Carapelli A."/>
            <person name="Frati F."/>
            <person name="Nardi F."/>
        </authorList>
    </citation>
    <scope>NUCLEOTIDE SEQUENCE [LARGE SCALE GENOMIC DNA]</scope>
    <source>
        <strain evidence="8">DMR45628</strain>
    </source>
</reference>
<dbReference type="GO" id="GO:0007165">
    <property type="term" value="P:signal transduction"/>
    <property type="evidence" value="ECO:0007669"/>
    <property type="project" value="TreeGrafter"/>
</dbReference>
<evidence type="ECO:0000256" key="4">
    <source>
        <dbReference type="ARBA" id="ARBA00022989"/>
    </source>
</evidence>
<comment type="similarity">
    <text evidence="2">Belongs to the PA-phosphatase related phosphoesterase family.</text>
</comment>
<evidence type="ECO:0000313" key="9">
    <source>
        <dbReference type="Proteomes" id="UP001458880"/>
    </source>
</evidence>
<evidence type="ECO:0000313" key="8">
    <source>
        <dbReference type="EMBL" id="KAK9727381.1"/>
    </source>
</evidence>
<dbReference type="GO" id="GO:0046839">
    <property type="term" value="P:phospholipid dephosphorylation"/>
    <property type="evidence" value="ECO:0007669"/>
    <property type="project" value="TreeGrafter"/>
</dbReference>
<name>A0AAW1L462_POPJA</name>
<keyword evidence="3 6" id="KW-0812">Transmembrane</keyword>
<comment type="subcellular location">
    <subcellularLocation>
        <location evidence="1">Membrane</location>
        <topology evidence="1">Multi-pass membrane protein</topology>
    </subcellularLocation>
</comment>
<evidence type="ECO:0000256" key="6">
    <source>
        <dbReference type="SAM" id="Phobius"/>
    </source>
</evidence>
<gene>
    <name evidence="8" type="ORF">QE152_g19165</name>
</gene>
<evidence type="ECO:0000256" key="5">
    <source>
        <dbReference type="ARBA" id="ARBA00023136"/>
    </source>
</evidence>
<evidence type="ECO:0000256" key="1">
    <source>
        <dbReference type="ARBA" id="ARBA00004141"/>
    </source>
</evidence>
<dbReference type="InterPro" id="IPR000326">
    <property type="entry name" value="PAP2/HPO"/>
</dbReference>
<protein>
    <submittedName>
        <fullName evidence="8">PAP2 superfamily</fullName>
    </submittedName>
</protein>
<evidence type="ECO:0000256" key="3">
    <source>
        <dbReference type="ARBA" id="ARBA00022692"/>
    </source>
</evidence>